<evidence type="ECO:0000256" key="10">
    <source>
        <dbReference type="ARBA" id="ARBA00022960"/>
    </source>
</evidence>
<evidence type="ECO:0000256" key="17">
    <source>
        <dbReference type="SAM" id="Phobius"/>
    </source>
</evidence>
<evidence type="ECO:0000256" key="13">
    <source>
        <dbReference type="ARBA" id="ARBA00023268"/>
    </source>
</evidence>
<dbReference type="GO" id="GO:0009002">
    <property type="term" value="F:serine-type D-Ala-D-Ala carboxypeptidase activity"/>
    <property type="evidence" value="ECO:0007669"/>
    <property type="project" value="UniProtKB-EC"/>
</dbReference>
<dbReference type="OrthoDB" id="9766909at2"/>
<dbReference type="GO" id="GO:0005886">
    <property type="term" value="C:plasma membrane"/>
    <property type="evidence" value="ECO:0007669"/>
    <property type="project" value="UniProtKB-SubCell"/>
</dbReference>
<name>A0A429XBW1_SIMTE</name>
<accession>A0A429XBW1</accession>
<dbReference type="InterPro" id="IPR050396">
    <property type="entry name" value="Glycosyltr_51/Transpeptidase"/>
</dbReference>
<dbReference type="InterPro" id="IPR001460">
    <property type="entry name" value="PCN-bd_Tpept"/>
</dbReference>
<keyword evidence="17" id="KW-1133">Transmembrane helix</keyword>
<comment type="similarity">
    <text evidence="3">In the N-terminal section; belongs to the glycosyltransferase 51 family.</text>
</comment>
<dbReference type="RefSeq" id="WP_120119162.1">
    <property type="nucleotide sequence ID" value="NZ_DAMDJW010000118.1"/>
</dbReference>
<dbReference type="PANTHER" id="PTHR32282:SF11">
    <property type="entry name" value="PENICILLIN-BINDING PROTEIN 1B"/>
    <property type="match status" value="1"/>
</dbReference>
<keyword evidence="17" id="KW-0812">Transmembrane</keyword>
<keyword evidence="6" id="KW-0645">Protease</keyword>
<evidence type="ECO:0000259" key="19">
    <source>
        <dbReference type="Pfam" id="PF00912"/>
    </source>
</evidence>
<keyword evidence="12 17" id="KW-0472">Membrane</keyword>
<evidence type="ECO:0000256" key="1">
    <source>
        <dbReference type="ARBA" id="ARBA00004236"/>
    </source>
</evidence>
<dbReference type="Pfam" id="PF00912">
    <property type="entry name" value="Transgly"/>
    <property type="match status" value="1"/>
</dbReference>
<comment type="catalytic activity">
    <reaction evidence="15">
        <text>Preferential cleavage: (Ac)2-L-Lys-D-Ala-|-D-Ala. Also transpeptidation of peptidyl-alanyl moieties that are N-acyl substituents of D-alanine.</text>
        <dbReference type="EC" id="3.4.16.4"/>
    </reaction>
</comment>
<evidence type="ECO:0000256" key="8">
    <source>
        <dbReference type="ARBA" id="ARBA00022679"/>
    </source>
</evidence>
<evidence type="ECO:0000256" key="6">
    <source>
        <dbReference type="ARBA" id="ARBA00022670"/>
    </source>
</evidence>
<evidence type="ECO:0000256" key="2">
    <source>
        <dbReference type="ARBA" id="ARBA00007090"/>
    </source>
</evidence>
<keyword evidence="8" id="KW-0808">Transferase</keyword>
<dbReference type="SUPFAM" id="SSF53955">
    <property type="entry name" value="Lysozyme-like"/>
    <property type="match status" value="1"/>
</dbReference>
<evidence type="ECO:0000256" key="11">
    <source>
        <dbReference type="ARBA" id="ARBA00022984"/>
    </source>
</evidence>
<gene>
    <name evidence="20" type="ORF">D5F11_002525</name>
</gene>
<keyword evidence="7" id="KW-0328">Glycosyltransferase</keyword>
<evidence type="ECO:0000256" key="5">
    <source>
        <dbReference type="ARBA" id="ARBA00022645"/>
    </source>
</evidence>
<evidence type="ECO:0000256" key="16">
    <source>
        <dbReference type="ARBA" id="ARBA00049902"/>
    </source>
</evidence>
<evidence type="ECO:0000313" key="21">
    <source>
        <dbReference type="Proteomes" id="UP000287296"/>
    </source>
</evidence>
<dbReference type="InterPro" id="IPR036950">
    <property type="entry name" value="PBP_transglycosylase"/>
</dbReference>
<evidence type="ECO:0000256" key="4">
    <source>
        <dbReference type="ARBA" id="ARBA00022475"/>
    </source>
</evidence>
<evidence type="ECO:0000256" key="14">
    <source>
        <dbReference type="ARBA" id="ARBA00023316"/>
    </source>
</evidence>
<dbReference type="AlphaFoldDB" id="A0A429XBW1"/>
<dbReference type="GO" id="GO:0071555">
    <property type="term" value="P:cell wall organization"/>
    <property type="evidence" value="ECO:0007669"/>
    <property type="project" value="UniProtKB-KW"/>
</dbReference>
<dbReference type="GO" id="GO:0009252">
    <property type="term" value="P:peptidoglycan biosynthetic process"/>
    <property type="evidence" value="ECO:0007669"/>
    <property type="project" value="UniProtKB-KW"/>
</dbReference>
<dbReference type="Pfam" id="PF00905">
    <property type="entry name" value="Transpeptidase"/>
    <property type="match status" value="1"/>
</dbReference>
<evidence type="ECO:0000256" key="12">
    <source>
        <dbReference type="ARBA" id="ARBA00023136"/>
    </source>
</evidence>
<dbReference type="FunFam" id="1.10.3810.10:FF:000001">
    <property type="entry name" value="Penicillin-binding protein 1A"/>
    <property type="match status" value="1"/>
</dbReference>
<organism evidence="20 21">
    <name type="scientific">Siminovitchia terrae</name>
    <name type="common">Bacillus terrae</name>
    <dbReference type="NCBI Taxonomy" id="1914933"/>
    <lineage>
        <taxon>Bacteria</taxon>
        <taxon>Bacillati</taxon>
        <taxon>Bacillota</taxon>
        <taxon>Bacilli</taxon>
        <taxon>Bacillales</taxon>
        <taxon>Bacillaceae</taxon>
        <taxon>Siminovitchia</taxon>
    </lineage>
</organism>
<evidence type="ECO:0000256" key="3">
    <source>
        <dbReference type="ARBA" id="ARBA00007739"/>
    </source>
</evidence>
<dbReference type="NCBIfam" id="TIGR02074">
    <property type="entry name" value="PBP_1a_fam"/>
    <property type="match status" value="1"/>
</dbReference>
<protein>
    <submittedName>
        <fullName evidence="20">Penicillin-binding protein</fullName>
    </submittedName>
</protein>
<keyword evidence="5" id="KW-0121">Carboxypeptidase</keyword>
<evidence type="ECO:0000313" key="20">
    <source>
        <dbReference type="EMBL" id="RST60947.1"/>
    </source>
</evidence>
<keyword evidence="10" id="KW-0133">Cell shape</keyword>
<dbReference type="InterPro" id="IPR001264">
    <property type="entry name" value="Glyco_trans_51"/>
</dbReference>
<dbReference type="Gene3D" id="1.10.3810.10">
    <property type="entry name" value="Biosynthetic peptidoglycan transglycosylase-like"/>
    <property type="match status" value="1"/>
</dbReference>
<dbReference type="InterPro" id="IPR023346">
    <property type="entry name" value="Lysozyme-like_dom_sf"/>
</dbReference>
<dbReference type="GO" id="GO:0008658">
    <property type="term" value="F:penicillin binding"/>
    <property type="evidence" value="ECO:0007669"/>
    <property type="project" value="InterPro"/>
</dbReference>
<evidence type="ECO:0000256" key="7">
    <source>
        <dbReference type="ARBA" id="ARBA00022676"/>
    </source>
</evidence>
<keyword evidence="9" id="KW-0378">Hydrolase</keyword>
<evidence type="ECO:0000256" key="9">
    <source>
        <dbReference type="ARBA" id="ARBA00022801"/>
    </source>
</evidence>
<comment type="similarity">
    <text evidence="2">In the C-terminal section; belongs to the transpeptidase family.</text>
</comment>
<dbReference type="Proteomes" id="UP000287296">
    <property type="component" value="Unassembled WGS sequence"/>
</dbReference>
<comment type="catalytic activity">
    <reaction evidence="16">
        <text>[GlcNAc-(1-&gt;4)-Mur2Ac(oyl-L-Ala-gamma-D-Glu-L-Lys-D-Ala-D-Ala)](n)-di-trans,octa-cis-undecaprenyl diphosphate + beta-D-GlcNAc-(1-&gt;4)-Mur2Ac(oyl-L-Ala-gamma-D-Glu-L-Lys-D-Ala-D-Ala)-di-trans,octa-cis-undecaprenyl diphosphate = [GlcNAc-(1-&gt;4)-Mur2Ac(oyl-L-Ala-gamma-D-Glu-L-Lys-D-Ala-D-Ala)](n+1)-di-trans,octa-cis-undecaprenyl diphosphate + di-trans,octa-cis-undecaprenyl diphosphate + H(+)</text>
        <dbReference type="Rhea" id="RHEA:23708"/>
        <dbReference type="Rhea" id="RHEA-COMP:9602"/>
        <dbReference type="Rhea" id="RHEA-COMP:9603"/>
        <dbReference type="ChEBI" id="CHEBI:15378"/>
        <dbReference type="ChEBI" id="CHEBI:58405"/>
        <dbReference type="ChEBI" id="CHEBI:60033"/>
        <dbReference type="ChEBI" id="CHEBI:78435"/>
        <dbReference type="EC" id="2.4.99.28"/>
    </reaction>
</comment>
<evidence type="ECO:0000259" key="18">
    <source>
        <dbReference type="Pfam" id="PF00905"/>
    </source>
</evidence>
<keyword evidence="11" id="KW-0573">Peptidoglycan synthesis</keyword>
<dbReference type="EMBL" id="QYTW02000002">
    <property type="protein sequence ID" value="RST60947.1"/>
    <property type="molecule type" value="Genomic_DNA"/>
</dbReference>
<keyword evidence="4" id="KW-1003">Cell membrane</keyword>
<dbReference type="InterPro" id="IPR012338">
    <property type="entry name" value="Beta-lactam/transpept-like"/>
</dbReference>
<proteinExistence type="inferred from homology"/>
<dbReference type="PANTHER" id="PTHR32282">
    <property type="entry name" value="BINDING PROTEIN TRANSPEPTIDASE, PUTATIVE-RELATED"/>
    <property type="match status" value="1"/>
</dbReference>
<dbReference type="SUPFAM" id="SSF56601">
    <property type="entry name" value="beta-lactamase/transpeptidase-like"/>
    <property type="match status" value="1"/>
</dbReference>
<dbReference type="Gene3D" id="3.40.710.10">
    <property type="entry name" value="DD-peptidase/beta-lactamase superfamily"/>
    <property type="match status" value="1"/>
</dbReference>
<keyword evidence="13" id="KW-0511">Multifunctional enzyme</keyword>
<dbReference type="GO" id="GO:0008360">
    <property type="term" value="P:regulation of cell shape"/>
    <property type="evidence" value="ECO:0007669"/>
    <property type="project" value="UniProtKB-KW"/>
</dbReference>
<sequence>MEAVTGSKKRWRTFRVFSVLSLLAATVITIVLLSFWLWIKILGPPPLSIPQSTLYYAADGSIIGESNSGEKRYWISLDEVPSHVSEAIIAIEDRTFYNHHGFDLKRIAGAMAANVKAMGKVQGASTITQQYARNLFLTLDKTWSRKLLEAFYTIRLEVNYDKDEILEGYINTISFGHGAYGIEAASQFYYGKSAKELTLAESAMLAGIPKGPGIYSPLISEEKAKSRQRLVLGAMEKTGAISPEEANAASLEQLSFIGKHPHHQAEMAPYFYDTVKKELKDKAGLDNRSIALGGLRVYTALDVEQQEIAEEAVSGTISETSDIQAGFAAMDPETGYVTALVGGRNYHDSSFNRATQAVRQPGSTIKPLLYYAALEHGFTPSTILRSEPTTFRFSDGQPEYTPHNYNNQYANAEVTMAQALALSDNVYAVKTHLFLGQNVLVDTIRKLGISTKMKEVPSLALGTSGVKPIELLNAYSIIANGGKKVEPVFIIRVEDFRGKVIYEAPKIKEQVLEPEIAFVLSHMMTGMFDEKLNGYATVTGESMVNQMSREYAGKSGSTNSDSWMAGFTPKLASIVWTGYDKGKEISLTEDKLYAKNIWIRFMERALEGQDEKEHAFSPPARVIAVPIDPFNGKKATNSCPFFRLTYFVKGTEPAEFCTDHLHKLDKEPILHHKEKKKRWWQRIF</sequence>
<keyword evidence="14" id="KW-0961">Cell wall biogenesis/degradation</keyword>
<comment type="subcellular location">
    <subcellularLocation>
        <location evidence="1">Cell membrane</location>
    </subcellularLocation>
</comment>
<comment type="caution">
    <text evidence="20">The sequence shown here is derived from an EMBL/GenBank/DDBJ whole genome shotgun (WGS) entry which is preliminary data.</text>
</comment>
<evidence type="ECO:0000256" key="15">
    <source>
        <dbReference type="ARBA" id="ARBA00034000"/>
    </source>
</evidence>
<dbReference type="GO" id="GO:0008955">
    <property type="term" value="F:peptidoglycan glycosyltransferase activity"/>
    <property type="evidence" value="ECO:0007669"/>
    <property type="project" value="UniProtKB-EC"/>
</dbReference>
<feature type="domain" description="Glycosyl transferase family 51" evidence="19">
    <location>
        <begin position="60"/>
        <end position="235"/>
    </location>
</feature>
<reference evidence="20 21" key="1">
    <citation type="submission" date="2018-12" db="EMBL/GenBank/DDBJ databases">
        <authorList>
            <person name="Sun L."/>
            <person name="Chen Z."/>
        </authorList>
    </citation>
    <scope>NUCLEOTIDE SEQUENCE [LARGE SCALE GENOMIC DNA]</scope>
    <source>
        <strain evidence="20 21">LMG 29736</strain>
    </source>
</reference>
<feature type="transmembrane region" description="Helical" evidence="17">
    <location>
        <begin position="16"/>
        <end position="39"/>
    </location>
</feature>
<feature type="domain" description="Penicillin-binding protein transpeptidase" evidence="18">
    <location>
        <begin position="327"/>
        <end position="570"/>
    </location>
</feature>
<dbReference type="GO" id="GO:0030288">
    <property type="term" value="C:outer membrane-bounded periplasmic space"/>
    <property type="evidence" value="ECO:0007669"/>
    <property type="project" value="TreeGrafter"/>
</dbReference>
<dbReference type="GO" id="GO:0006508">
    <property type="term" value="P:proteolysis"/>
    <property type="evidence" value="ECO:0007669"/>
    <property type="project" value="UniProtKB-KW"/>
</dbReference>